<evidence type="ECO:0000313" key="2">
    <source>
        <dbReference type="Proteomes" id="UP000024559"/>
    </source>
</evidence>
<sequence>MLLLILLGIFTAFLSLAFALLHLMASLSELRKHKNTLGNRLLLIGSNLATFSHPLLPFANCCFIPLADRS</sequence>
<name>A0A0E2Q1X3_STRTR</name>
<dbReference type="Proteomes" id="UP000024559">
    <property type="component" value="Chromosome"/>
</dbReference>
<dbReference type="EMBL" id="AZJT01000045">
    <property type="protein sequence ID" value="ETW89653.1"/>
    <property type="molecule type" value="Genomic_DNA"/>
</dbReference>
<dbReference type="PATRIC" id="fig|1433289.7.peg.1129"/>
<evidence type="ECO:0000313" key="1">
    <source>
        <dbReference type="EMBL" id="ETW89653.1"/>
    </source>
</evidence>
<comment type="caution">
    <text evidence="1">The sequence shown here is derived from an EMBL/GenBank/DDBJ whole genome shotgun (WGS) entry which is preliminary data.</text>
</comment>
<dbReference type="AlphaFoldDB" id="A0A0E2Q1X3"/>
<gene>
    <name evidence="1" type="ORF">X841_05555</name>
</gene>
<reference evidence="2" key="1">
    <citation type="submission" date="2013-12" db="EMBL/GenBank/DDBJ databases">
        <title>Genome sequences of Streptococcus thermophilus strains MTH17CL396 and M17PTZA496 isolated from Fontina cheese in Valle d'Aosta region (Italy).</title>
        <authorList>
            <person name="Treu L."/>
            <person name="Giacomini A."/>
            <person name="Corich V."/>
            <person name="Vendramin V."/>
            <person name="Bovo B."/>
        </authorList>
    </citation>
    <scope>NUCLEOTIDE SEQUENCE [LARGE SCALE GENOMIC DNA]</scope>
    <source>
        <strain evidence="2">M17PTZA496</strain>
    </source>
</reference>
<organism evidence="1 2">
    <name type="scientific">Streptococcus thermophilus M17PTZA496</name>
    <dbReference type="NCBI Taxonomy" id="1433289"/>
    <lineage>
        <taxon>Bacteria</taxon>
        <taxon>Bacillati</taxon>
        <taxon>Bacillota</taxon>
        <taxon>Bacilli</taxon>
        <taxon>Lactobacillales</taxon>
        <taxon>Streptococcaceae</taxon>
        <taxon>Streptococcus</taxon>
    </lineage>
</organism>
<accession>A0A0E2Q1X3</accession>
<dbReference type="HOGENOM" id="CLU_2756282_0_0_9"/>
<proteinExistence type="predicted"/>
<protein>
    <submittedName>
        <fullName evidence="1">Uncharacterized protein</fullName>
    </submittedName>
</protein>